<comment type="caution">
    <text evidence="1">The sequence shown here is derived from an EMBL/GenBank/DDBJ whole genome shotgun (WGS) entry which is preliminary data.</text>
</comment>
<dbReference type="EMBL" id="MU006714">
    <property type="protein sequence ID" value="KAF2628075.1"/>
    <property type="molecule type" value="Genomic_DNA"/>
</dbReference>
<proteinExistence type="predicted"/>
<dbReference type="Proteomes" id="UP000799754">
    <property type="component" value="Unassembled WGS sequence"/>
</dbReference>
<organism evidence="1 2">
    <name type="scientific">Macroventuria anomochaeta</name>
    <dbReference type="NCBI Taxonomy" id="301207"/>
    <lineage>
        <taxon>Eukaryota</taxon>
        <taxon>Fungi</taxon>
        <taxon>Dikarya</taxon>
        <taxon>Ascomycota</taxon>
        <taxon>Pezizomycotina</taxon>
        <taxon>Dothideomycetes</taxon>
        <taxon>Pleosporomycetidae</taxon>
        <taxon>Pleosporales</taxon>
        <taxon>Pleosporineae</taxon>
        <taxon>Didymellaceae</taxon>
        <taxon>Macroventuria</taxon>
    </lineage>
</organism>
<protein>
    <submittedName>
        <fullName evidence="1">Uncharacterized protein</fullName>
    </submittedName>
</protein>
<evidence type="ECO:0000313" key="1">
    <source>
        <dbReference type="EMBL" id="KAF2628075.1"/>
    </source>
</evidence>
<gene>
    <name evidence="1" type="ORF">BU25DRAFT_39241</name>
</gene>
<reference evidence="1" key="1">
    <citation type="journal article" date="2020" name="Stud. Mycol.">
        <title>101 Dothideomycetes genomes: a test case for predicting lifestyles and emergence of pathogens.</title>
        <authorList>
            <person name="Haridas S."/>
            <person name="Albert R."/>
            <person name="Binder M."/>
            <person name="Bloem J."/>
            <person name="Labutti K."/>
            <person name="Salamov A."/>
            <person name="Andreopoulos B."/>
            <person name="Baker S."/>
            <person name="Barry K."/>
            <person name="Bills G."/>
            <person name="Bluhm B."/>
            <person name="Cannon C."/>
            <person name="Castanera R."/>
            <person name="Culley D."/>
            <person name="Daum C."/>
            <person name="Ezra D."/>
            <person name="Gonzalez J."/>
            <person name="Henrissat B."/>
            <person name="Kuo A."/>
            <person name="Liang C."/>
            <person name="Lipzen A."/>
            <person name="Lutzoni F."/>
            <person name="Magnuson J."/>
            <person name="Mondo S."/>
            <person name="Nolan M."/>
            <person name="Ohm R."/>
            <person name="Pangilinan J."/>
            <person name="Park H.-J."/>
            <person name="Ramirez L."/>
            <person name="Alfaro M."/>
            <person name="Sun H."/>
            <person name="Tritt A."/>
            <person name="Yoshinaga Y."/>
            <person name="Zwiers L.-H."/>
            <person name="Turgeon B."/>
            <person name="Goodwin S."/>
            <person name="Spatafora J."/>
            <person name="Crous P."/>
            <person name="Grigoriev I."/>
        </authorList>
    </citation>
    <scope>NUCLEOTIDE SEQUENCE</scope>
    <source>
        <strain evidence="1">CBS 525.71</strain>
    </source>
</reference>
<keyword evidence="2" id="KW-1185">Reference proteome</keyword>
<evidence type="ECO:0000313" key="2">
    <source>
        <dbReference type="Proteomes" id="UP000799754"/>
    </source>
</evidence>
<accession>A0ACB6S342</accession>
<sequence>MSLFEFPSIPTLFGKGPTCSGIDFTLEPALETEQTMAVEQTDYIVACSACSSRKAARDLSKGQELARQQDYMTGSIIGHGTLAIIQNPQFSFLCCCSRCQTLQHSAFKVVFSGDLCGSSYILYNFWQYFGHEKCNVHSSTPWFRVVQATVYPTVKLDAALLK</sequence>
<name>A0ACB6S342_9PLEO</name>